<protein>
    <submittedName>
        <fullName evidence="2">VOC family protein</fullName>
    </submittedName>
</protein>
<dbReference type="Proteomes" id="UP000233343">
    <property type="component" value="Unassembled WGS sequence"/>
</dbReference>
<proteinExistence type="predicted"/>
<dbReference type="SUPFAM" id="SSF54593">
    <property type="entry name" value="Glyoxalase/Bleomycin resistance protein/Dihydroxybiphenyl dioxygenase"/>
    <property type="match status" value="1"/>
</dbReference>
<evidence type="ECO:0000313" key="3">
    <source>
        <dbReference type="Proteomes" id="UP000233343"/>
    </source>
</evidence>
<accession>A0A2N0ZHW8</accession>
<dbReference type="PANTHER" id="PTHR40265">
    <property type="entry name" value="BLL2707 PROTEIN"/>
    <property type="match status" value="1"/>
</dbReference>
<evidence type="ECO:0000259" key="1">
    <source>
        <dbReference type="Pfam" id="PF13468"/>
    </source>
</evidence>
<dbReference type="InterPro" id="IPR029068">
    <property type="entry name" value="Glyas_Bleomycin-R_OHBP_Dase"/>
</dbReference>
<dbReference type="AlphaFoldDB" id="A0A2N0ZHW8"/>
<dbReference type="EMBL" id="PISD01000019">
    <property type="protein sequence ID" value="PKG29115.1"/>
    <property type="molecule type" value="Genomic_DNA"/>
</dbReference>
<gene>
    <name evidence="2" type="ORF">CWS20_10145</name>
</gene>
<dbReference type="InterPro" id="IPR025870">
    <property type="entry name" value="Glyoxalase-like_dom"/>
</dbReference>
<dbReference type="Gene3D" id="3.10.180.10">
    <property type="entry name" value="2,3-Dihydroxybiphenyl 1,2-Dioxygenase, domain 1"/>
    <property type="match status" value="1"/>
</dbReference>
<dbReference type="Pfam" id="PF13468">
    <property type="entry name" value="Glyoxalase_3"/>
    <property type="match status" value="1"/>
</dbReference>
<feature type="domain" description="Glyoxalase-like" evidence="1">
    <location>
        <begin position="17"/>
        <end position="204"/>
    </location>
</feature>
<comment type="caution">
    <text evidence="2">The sequence shown here is derived from an EMBL/GenBank/DDBJ whole genome shotgun (WGS) entry which is preliminary data.</text>
</comment>
<sequence length="261" mass="29933">MGYLNKRRDGFYLDIKLDHIVHFIEGEPDKAIEEFKKHHYKAVQGGRHETWGTYNSLLYLQSSYIEFLAVENQAIASQSDNPLISQLITDLSNGEGIGQICFRTNNIESLKRDFEENGFDVLPILPGRRNRSDGKLIQWKMLFLKKQHSMPFPFFIEWAEDDEARYKEFKQQGILDEKLVHTNIETITFQVNDIDAAPIAWATLFDVPVIKQNKVSAKIEIGGVAIIFNQAINGRGDRPYKVTFQPPLSSGEVSLYGSTYR</sequence>
<keyword evidence="3" id="KW-1185">Reference proteome</keyword>
<reference evidence="2 3" key="1">
    <citation type="journal article" date="2010" name="Int. J. Syst. Evol. Microbiol.">
        <title>Bacillus horneckiae sp. nov., isolated from a spacecraft-assembly clean room.</title>
        <authorList>
            <person name="Vaishampayan P."/>
            <person name="Probst A."/>
            <person name="Krishnamurthi S."/>
            <person name="Ghosh S."/>
            <person name="Osman S."/>
            <person name="McDowall A."/>
            <person name="Ruckmani A."/>
            <person name="Mayilraj S."/>
            <person name="Venkateswaran K."/>
        </authorList>
    </citation>
    <scope>NUCLEOTIDE SEQUENCE [LARGE SCALE GENOMIC DNA]</scope>
    <source>
        <strain evidence="3">1PO1SC</strain>
    </source>
</reference>
<organism evidence="2 3">
    <name type="scientific">Cytobacillus horneckiae</name>
    <dbReference type="NCBI Taxonomy" id="549687"/>
    <lineage>
        <taxon>Bacteria</taxon>
        <taxon>Bacillati</taxon>
        <taxon>Bacillota</taxon>
        <taxon>Bacilli</taxon>
        <taxon>Bacillales</taxon>
        <taxon>Bacillaceae</taxon>
        <taxon>Cytobacillus</taxon>
    </lineage>
</organism>
<name>A0A2N0ZHW8_9BACI</name>
<dbReference type="PANTHER" id="PTHR40265:SF1">
    <property type="entry name" value="GLYOXALASE-LIKE DOMAIN-CONTAINING PROTEIN"/>
    <property type="match status" value="1"/>
</dbReference>
<evidence type="ECO:0000313" key="2">
    <source>
        <dbReference type="EMBL" id="PKG29115.1"/>
    </source>
</evidence>